<proteinExistence type="predicted"/>
<evidence type="ECO:0000313" key="1">
    <source>
        <dbReference type="EMBL" id="CAB4024332.1"/>
    </source>
</evidence>
<dbReference type="OrthoDB" id="5980235at2759"/>
<protein>
    <submittedName>
        <fullName evidence="1">Uncharacterized protein</fullName>
    </submittedName>
</protein>
<name>A0A6S7K9J4_PARCT</name>
<feature type="non-terminal residue" evidence="1">
    <location>
        <position position="89"/>
    </location>
</feature>
<organism evidence="1 2">
    <name type="scientific">Paramuricea clavata</name>
    <name type="common">Red gorgonian</name>
    <name type="synonym">Violescent sea-whip</name>
    <dbReference type="NCBI Taxonomy" id="317549"/>
    <lineage>
        <taxon>Eukaryota</taxon>
        <taxon>Metazoa</taxon>
        <taxon>Cnidaria</taxon>
        <taxon>Anthozoa</taxon>
        <taxon>Octocorallia</taxon>
        <taxon>Malacalcyonacea</taxon>
        <taxon>Plexauridae</taxon>
        <taxon>Paramuricea</taxon>
    </lineage>
</organism>
<gene>
    <name evidence="1" type="ORF">PACLA_8A021187</name>
</gene>
<keyword evidence="2" id="KW-1185">Reference proteome</keyword>
<dbReference type="AlphaFoldDB" id="A0A6S7K9J4"/>
<comment type="caution">
    <text evidence="1">The sequence shown here is derived from an EMBL/GenBank/DDBJ whole genome shotgun (WGS) entry which is preliminary data.</text>
</comment>
<reference evidence="1" key="1">
    <citation type="submission" date="2020-04" db="EMBL/GenBank/DDBJ databases">
        <authorList>
            <person name="Alioto T."/>
            <person name="Alioto T."/>
            <person name="Gomez Garrido J."/>
        </authorList>
    </citation>
    <scope>NUCLEOTIDE SEQUENCE</scope>
    <source>
        <strain evidence="1">A484AB</strain>
    </source>
</reference>
<accession>A0A6S7K9J4</accession>
<dbReference type="EMBL" id="CACRXK020012967">
    <property type="protein sequence ID" value="CAB4024332.1"/>
    <property type="molecule type" value="Genomic_DNA"/>
</dbReference>
<sequence length="89" mass="10439">MTEAFIRLLRDTVEEIDCILTANYHENRELCLRRLEVLAEQAMRCDGVNLNIIDLLNQAKNIIRRDTARNDDYCSYQTPQEITGRRGRP</sequence>
<evidence type="ECO:0000313" key="2">
    <source>
        <dbReference type="Proteomes" id="UP001152795"/>
    </source>
</evidence>
<dbReference type="Proteomes" id="UP001152795">
    <property type="component" value="Unassembled WGS sequence"/>
</dbReference>